<dbReference type="GO" id="GO:0005730">
    <property type="term" value="C:nucleolus"/>
    <property type="evidence" value="ECO:0007669"/>
    <property type="project" value="UniProtKB-SubCell"/>
</dbReference>
<dbReference type="GO" id="GO:0051731">
    <property type="term" value="F:polynucleotide 5'-hydroxyl-kinase activity"/>
    <property type="evidence" value="ECO:0007669"/>
    <property type="project" value="InterPro"/>
</dbReference>
<evidence type="ECO:0000256" key="2">
    <source>
        <dbReference type="ARBA" id="ARBA00011003"/>
    </source>
</evidence>
<evidence type="ECO:0000256" key="1">
    <source>
        <dbReference type="ARBA" id="ARBA00004604"/>
    </source>
</evidence>
<keyword evidence="6" id="KW-0808">Transferase</keyword>
<keyword evidence="5" id="KW-0698">rRNA processing</keyword>
<comment type="similarity">
    <text evidence="2">Belongs to the Clp1 family. NOL9/GRC3 subfamily.</text>
</comment>
<evidence type="ECO:0000256" key="10">
    <source>
        <dbReference type="ARBA" id="ARBA00022777"/>
    </source>
</evidence>
<dbReference type="Gene3D" id="3.40.50.300">
    <property type="entry name" value="P-loop containing nucleotide triphosphate hydrolases"/>
    <property type="match status" value="1"/>
</dbReference>
<feature type="region of interest" description="Disordered" evidence="15">
    <location>
        <begin position="873"/>
        <end position="897"/>
    </location>
</feature>
<evidence type="ECO:0000256" key="3">
    <source>
        <dbReference type="ARBA" id="ARBA00018706"/>
    </source>
</evidence>
<dbReference type="GO" id="GO:0008270">
    <property type="term" value="F:zinc ion binding"/>
    <property type="evidence" value="ECO:0007669"/>
    <property type="project" value="UniProtKB-KW"/>
</dbReference>
<evidence type="ECO:0000256" key="16">
    <source>
        <dbReference type="SAM" id="Phobius"/>
    </source>
</evidence>
<evidence type="ECO:0000256" key="6">
    <source>
        <dbReference type="ARBA" id="ARBA00022679"/>
    </source>
</evidence>
<dbReference type="SMART" id="SM00355">
    <property type="entry name" value="ZnF_C2H2"/>
    <property type="match status" value="3"/>
</dbReference>
<evidence type="ECO:0000256" key="14">
    <source>
        <dbReference type="PROSITE-ProRule" id="PRU00042"/>
    </source>
</evidence>
<dbReference type="Gene3D" id="3.30.160.60">
    <property type="entry name" value="Classic Zinc Finger"/>
    <property type="match status" value="4"/>
</dbReference>
<keyword evidence="19" id="KW-1185">Reference proteome</keyword>
<dbReference type="InterPro" id="IPR027417">
    <property type="entry name" value="P-loop_NTPase"/>
</dbReference>
<dbReference type="InterPro" id="IPR032319">
    <property type="entry name" value="CLP1_P"/>
</dbReference>
<dbReference type="GO" id="GO:0005524">
    <property type="term" value="F:ATP binding"/>
    <property type="evidence" value="ECO:0007669"/>
    <property type="project" value="UniProtKB-KW"/>
</dbReference>
<comment type="caution">
    <text evidence="18">The sequence shown here is derived from an EMBL/GenBank/DDBJ whole genome shotgun (WGS) entry which is preliminary data.</text>
</comment>
<dbReference type="FunFam" id="3.30.160.60:FF:002343">
    <property type="entry name" value="Zinc finger protein 33A"/>
    <property type="match status" value="2"/>
</dbReference>
<keyword evidence="12" id="KW-0067">ATP-binding</keyword>
<feature type="region of interest" description="Disordered" evidence="15">
    <location>
        <begin position="45"/>
        <end position="139"/>
    </location>
</feature>
<gene>
    <name evidence="18" type="ORF">G6F64_005459</name>
</gene>
<evidence type="ECO:0000256" key="13">
    <source>
        <dbReference type="ARBA" id="ARBA00023242"/>
    </source>
</evidence>
<evidence type="ECO:0000256" key="4">
    <source>
        <dbReference type="ARBA" id="ARBA00019824"/>
    </source>
</evidence>
<keyword evidence="7" id="KW-0479">Metal-binding</keyword>
<dbReference type="InterPro" id="IPR013087">
    <property type="entry name" value="Znf_C2H2_type"/>
</dbReference>
<dbReference type="InterPro" id="IPR057570">
    <property type="entry name" value="NOL9_C"/>
</dbReference>
<dbReference type="SUPFAM" id="SSF57667">
    <property type="entry name" value="beta-beta-alpha zinc fingers"/>
    <property type="match status" value="2"/>
</dbReference>
<proteinExistence type="inferred from homology"/>
<feature type="compositionally biased region" description="Acidic residues" evidence="15">
    <location>
        <begin position="111"/>
        <end position="122"/>
    </location>
</feature>
<dbReference type="EMBL" id="JAANQT010000665">
    <property type="protein sequence ID" value="KAG1309245.1"/>
    <property type="molecule type" value="Genomic_DNA"/>
</dbReference>
<feature type="compositionally biased region" description="Acidic residues" evidence="15">
    <location>
        <begin position="83"/>
        <end position="104"/>
    </location>
</feature>
<evidence type="ECO:0000256" key="12">
    <source>
        <dbReference type="ARBA" id="ARBA00022840"/>
    </source>
</evidence>
<feature type="compositionally biased region" description="Basic and acidic residues" evidence="15">
    <location>
        <begin position="123"/>
        <end position="139"/>
    </location>
</feature>
<dbReference type="GO" id="GO:0000448">
    <property type="term" value="P:cleavage in ITS2 between 5.8S rRNA and LSU-rRNA of tricistronic rRNA transcript (SSU-rRNA, 5.8S rRNA, LSU-rRNA)"/>
    <property type="evidence" value="ECO:0007669"/>
    <property type="project" value="TreeGrafter"/>
</dbReference>
<dbReference type="PANTHER" id="PTHR12755:SF3">
    <property type="entry name" value="POLYNUCLEOTIDE 5'-HYDROXYL-KINASE NOL9"/>
    <property type="match status" value="1"/>
</dbReference>
<evidence type="ECO:0000256" key="5">
    <source>
        <dbReference type="ARBA" id="ARBA00022552"/>
    </source>
</evidence>
<evidence type="ECO:0000256" key="15">
    <source>
        <dbReference type="SAM" id="MobiDB-lite"/>
    </source>
</evidence>
<dbReference type="InterPro" id="IPR036236">
    <property type="entry name" value="Znf_C2H2_sf"/>
</dbReference>
<dbReference type="Proteomes" id="UP000716291">
    <property type="component" value="Unassembled WGS sequence"/>
</dbReference>
<dbReference type="PROSITE" id="PS00028">
    <property type="entry name" value="ZINC_FINGER_C2H2_1"/>
    <property type="match status" value="3"/>
</dbReference>
<reference evidence="18" key="1">
    <citation type="journal article" date="2020" name="Microb. Genom.">
        <title>Genetic diversity of clinical and environmental Mucorales isolates obtained from an investigation of mucormycosis cases among solid organ transplant recipients.</title>
        <authorList>
            <person name="Nguyen M.H."/>
            <person name="Kaul D."/>
            <person name="Muto C."/>
            <person name="Cheng S.J."/>
            <person name="Richter R.A."/>
            <person name="Bruno V.M."/>
            <person name="Liu G."/>
            <person name="Beyhan S."/>
            <person name="Sundermann A.J."/>
            <person name="Mounaud S."/>
            <person name="Pasculle A.W."/>
            <person name="Nierman W.C."/>
            <person name="Driscoll E."/>
            <person name="Cumbie R."/>
            <person name="Clancy C.J."/>
            <person name="Dupont C.L."/>
        </authorList>
    </citation>
    <scope>NUCLEOTIDE SEQUENCE</scope>
    <source>
        <strain evidence="18">GL11</strain>
    </source>
</reference>
<keyword evidence="16" id="KW-0472">Membrane</keyword>
<feature type="region of interest" description="Disordered" evidence="15">
    <location>
        <begin position="1"/>
        <end position="30"/>
    </location>
</feature>
<keyword evidence="16" id="KW-1133">Transmembrane helix</keyword>
<keyword evidence="16" id="KW-0812">Transmembrane</keyword>
<dbReference type="Pfam" id="PF00096">
    <property type="entry name" value="zf-C2H2"/>
    <property type="match status" value="2"/>
</dbReference>
<evidence type="ECO:0000313" key="18">
    <source>
        <dbReference type="EMBL" id="KAG1309245.1"/>
    </source>
</evidence>
<protein>
    <recommendedName>
        <fullName evidence="4">Polynucleotide 5'-hydroxyl-kinase GRC3</fullName>
    </recommendedName>
    <alternativeName>
        <fullName evidence="3">Polynucleotide 5'-hydroxyl-kinase grc3</fullName>
    </alternativeName>
</protein>
<evidence type="ECO:0000256" key="11">
    <source>
        <dbReference type="ARBA" id="ARBA00022833"/>
    </source>
</evidence>
<feature type="transmembrane region" description="Helical" evidence="16">
    <location>
        <begin position="187"/>
        <end position="209"/>
    </location>
</feature>
<keyword evidence="9 14" id="KW-0863">Zinc-finger</keyword>
<keyword evidence="8" id="KW-0547">Nucleotide-binding</keyword>
<evidence type="ECO:0000313" key="19">
    <source>
        <dbReference type="Proteomes" id="UP000716291"/>
    </source>
</evidence>
<feature type="domain" description="C2H2-type" evidence="17">
    <location>
        <begin position="827"/>
        <end position="857"/>
    </location>
</feature>
<evidence type="ECO:0000259" key="17">
    <source>
        <dbReference type="PROSITE" id="PS50157"/>
    </source>
</evidence>
<evidence type="ECO:0000256" key="8">
    <source>
        <dbReference type="ARBA" id="ARBA00022741"/>
    </source>
</evidence>
<dbReference type="InterPro" id="IPR045116">
    <property type="entry name" value="Clp1/Grc3"/>
</dbReference>
<dbReference type="Pfam" id="PF25467">
    <property type="entry name" value="NOL9_C"/>
    <property type="match status" value="1"/>
</dbReference>
<dbReference type="PANTHER" id="PTHR12755">
    <property type="entry name" value="CLEAVAGE/POLYADENYLATION FACTOR IA SUBUNIT CLP1P"/>
    <property type="match status" value="1"/>
</dbReference>
<keyword evidence="13" id="KW-0539">Nucleus</keyword>
<comment type="subcellular location">
    <subcellularLocation>
        <location evidence="1">Nucleus</location>
        <location evidence="1">Nucleolus</location>
    </subcellularLocation>
</comment>
<evidence type="ECO:0000256" key="7">
    <source>
        <dbReference type="ARBA" id="ARBA00022723"/>
    </source>
</evidence>
<sequence length="929" mass="105556">MPAKRKNSNTTERPTKISKREGKSKKKVSKVVIEDQEEEAQVVIEISDATPEVEEKKQENKAPLSARAARQAAIAAGLYKSAEEEDQESMEEGVEYSEEEEQQEIDLKEAVDEEEEEEEEREIEPVKESKKENEDKSMEIQLKRSRIPLATDYNAVSNFTYSEKNTCILQQDGETYLFIGLKKGQDLVFMGQILIAPLYGAITIAGATMNSNRRVPDQVSEHDIPVHFYPVFCPRSHALLRIASTTTDAASVQPHTNPIELDENLLGAVHEELDMSEKFETIVVIKDLTNGLDGVKDALGEHKSLMGFRKSEAFKDGSVINMLPGFHPVLKVIPGAKALHIPASWESNTLLALNKERVVSVVCGGKDLGKSSFSKYLLNRLLTKYKQVAYIETDLGQSEFTPSGLLSLHYIQHPIMGPSYAHQQLEPARSFFLGATSPRSNPEYYLACINELIRHYRYHQSEEDEDWVPLVVNTQGWISGVGYELLMSQIREIGPTDIFAMRHPTVELKNLPLCFPMDVLAATEEALLSTAKPELHYLDSYLREPGVMVLGDAFNAFKIRDLTMASYFHQVEMGEESYLMPQWEFRKHMVDRVPWVVDWRAHLNAIWMTFEEVKLEDLFFALNGSVVGILGDVIDYKKQKGPNHEIVEEGRFIPPTYYNTQDRLPPQPEMTTCYGLAIVRAIDPNRHALLLLTPLPAETLEKASCIIKGELQLPVWSLLDNKLEKGGGVAQVPWKQVPYIDPNTSEGVGRRSDLARHVRIHTNERPYVCHEPSCGKTFTQISALKVHSRTHTGERPHRCEYKECGKTFGDSSSLARHRRIHTGKRPYRCSLDGCSKYFAHKSIMKQHQRQSHTSQTKKSTLQWISWNEMVIPRKKEEQEEMGSPTSSEHTMDDEPTFLPNPSWLPPIIKQDFIHEPSSLLLNYQQPPYF</sequence>
<keyword evidence="10" id="KW-0418">Kinase</keyword>
<dbReference type="Pfam" id="PF16575">
    <property type="entry name" value="CLP1_P"/>
    <property type="match status" value="1"/>
</dbReference>
<evidence type="ECO:0000256" key="9">
    <source>
        <dbReference type="ARBA" id="ARBA00022771"/>
    </source>
</evidence>
<accession>A0A9P7BSG6</accession>
<keyword evidence="11" id="KW-0862">Zinc</keyword>
<dbReference type="AlphaFoldDB" id="A0A9P7BSG6"/>
<feature type="compositionally biased region" description="Low complexity" evidence="15">
    <location>
        <begin position="66"/>
        <end position="76"/>
    </location>
</feature>
<feature type="domain" description="C2H2-type" evidence="17">
    <location>
        <begin position="797"/>
        <end position="826"/>
    </location>
</feature>
<feature type="domain" description="C2H2-type" evidence="17">
    <location>
        <begin position="767"/>
        <end position="796"/>
    </location>
</feature>
<dbReference type="PROSITE" id="PS50157">
    <property type="entry name" value="ZINC_FINGER_C2H2_2"/>
    <property type="match status" value="3"/>
</dbReference>
<organism evidence="18 19">
    <name type="scientific">Rhizopus oryzae</name>
    <name type="common">Mucormycosis agent</name>
    <name type="synonym">Rhizopus arrhizus var. delemar</name>
    <dbReference type="NCBI Taxonomy" id="64495"/>
    <lineage>
        <taxon>Eukaryota</taxon>
        <taxon>Fungi</taxon>
        <taxon>Fungi incertae sedis</taxon>
        <taxon>Mucoromycota</taxon>
        <taxon>Mucoromycotina</taxon>
        <taxon>Mucoromycetes</taxon>
        <taxon>Mucorales</taxon>
        <taxon>Mucorineae</taxon>
        <taxon>Rhizopodaceae</taxon>
        <taxon>Rhizopus</taxon>
    </lineage>
</organism>
<name>A0A9P7BSG6_RHIOR</name>
<dbReference type="OrthoDB" id="2405412at2759"/>